<keyword evidence="2" id="KW-0378">Hydrolase</keyword>
<keyword evidence="2" id="KW-0645">Protease</keyword>
<dbReference type="Pfam" id="PF10026">
    <property type="entry name" value="DUF2268"/>
    <property type="match status" value="1"/>
</dbReference>
<dbReference type="Proteomes" id="UP000027778">
    <property type="component" value="Unassembled WGS sequence"/>
</dbReference>
<dbReference type="eggNOG" id="COG5504">
    <property type="taxonomic scope" value="Bacteria"/>
</dbReference>
<protein>
    <submittedName>
        <fullName evidence="2">Zn-dependent protease</fullName>
    </submittedName>
</protein>
<gene>
    <name evidence="2" type="ORF">BAGA_24925</name>
</gene>
<dbReference type="GO" id="GO:0008233">
    <property type="term" value="F:peptidase activity"/>
    <property type="evidence" value="ECO:0007669"/>
    <property type="project" value="UniProtKB-KW"/>
</dbReference>
<accession>A0A073K3B5</accession>
<evidence type="ECO:0000313" key="3">
    <source>
        <dbReference type="Proteomes" id="UP000027778"/>
    </source>
</evidence>
<keyword evidence="3" id="KW-1185">Reference proteome</keyword>
<dbReference type="STRING" id="574375.AZF08_26520"/>
<name>A0A073K3B5_9BACI</name>
<sequence length="308" mass="35263">MNIKSLRSDKIYRKILQAPKEEKVELYRQEMLAPFMGKWEIQYVPFKAEEPNGFDVITLNNIMSISPNQITNEITPELELISSDSFWSECKEAVRKSLHLFREHDVNLRVSDYLFTILLGDQNSPSLMLNEGYSGDGGIPGYILCTLVPNEYTIPRMKAALAHECNHNVRYQFIQWDHTVTLGELIVSEGLAENFATSIFGENLLGPWVSKTTMEMLNRHIKPVLKEQLQLTGFDKIAPYLYGDELAKIQNYMPVNMSYAAGYACGYYLIKFYLEKTGKNIFEATITPANLILDEIKGFWDEETITNG</sequence>
<feature type="domain" description="DUF2268" evidence="1">
    <location>
        <begin position="86"/>
        <end position="293"/>
    </location>
</feature>
<dbReference type="GO" id="GO:0006508">
    <property type="term" value="P:proteolysis"/>
    <property type="evidence" value="ECO:0007669"/>
    <property type="project" value="UniProtKB-KW"/>
</dbReference>
<evidence type="ECO:0000313" key="2">
    <source>
        <dbReference type="EMBL" id="KEK21814.1"/>
    </source>
</evidence>
<dbReference type="RefSeq" id="WP_033678849.1">
    <property type="nucleotide sequence ID" value="NZ_JOTM01000055.1"/>
</dbReference>
<reference evidence="2 3" key="1">
    <citation type="submission" date="2014-06" db="EMBL/GenBank/DDBJ databases">
        <title>Draft genome sequence of Bacillus gaemokensis JCM 15801 (MCCC 1A00707).</title>
        <authorList>
            <person name="Lai Q."/>
            <person name="Liu Y."/>
            <person name="Shao Z."/>
        </authorList>
    </citation>
    <scope>NUCLEOTIDE SEQUENCE [LARGE SCALE GENOMIC DNA]</scope>
    <source>
        <strain evidence="2 3">JCM 15801</strain>
    </source>
</reference>
<dbReference type="EMBL" id="JOTM01000055">
    <property type="protein sequence ID" value="KEK21814.1"/>
    <property type="molecule type" value="Genomic_DNA"/>
</dbReference>
<dbReference type="AlphaFoldDB" id="A0A073K3B5"/>
<proteinExistence type="predicted"/>
<comment type="caution">
    <text evidence="2">The sequence shown here is derived from an EMBL/GenBank/DDBJ whole genome shotgun (WGS) entry which is preliminary data.</text>
</comment>
<evidence type="ECO:0000259" key="1">
    <source>
        <dbReference type="Pfam" id="PF10026"/>
    </source>
</evidence>
<dbReference type="InterPro" id="IPR018728">
    <property type="entry name" value="DUF2268"/>
</dbReference>
<dbReference type="OrthoDB" id="148961at2"/>
<organism evidence="2 3">
    <name type="scientific">Bacillus gaemokensis</name>
    <dbReference type="NCBI Taxonomy" id="574375"/>
    <lineage>
        <taxon>Bacteria</taxon>
        <taxon>Bacillati</taxon>
        <taxon>Bacillota</taxon>
        <taxon>Bacilli</taxon>
        <taxon>Bacillales</taxon>
        <taxon>Bacillaceae</taxon>
        <taxon>Bacillus</taxon>
        <taxon>Bacillus cereus group</taxon>
    </lineage>
</organism>